<organism evidence="1 2">
    <name type="scientific">Flagellimonas oceani</name>
    <dbReference type="NCBI Taxonomy" id="2698672"/>
    <lineage>
        <taxon>Bacteria</taxon>
        <taxon>Pseudomonadati</taxon>
        <taxon>Bacteroidota</taxon>
        <taxon>Flavobacteriia</taxon>
        <taxon>Flavobacteriales</taxon>
        <taxon>Flavobacteriaceae</taxon>
        <taxon>Flagellimonas</taxon>
    </lineage>
</organism>
<accession>A0A6G7J6U0</accession>
<dbReference type="KEGG" id="mut:GVT53_16900"/>
<dbReference type="EMBL" id="CP049616">
    <property type="protein sequence ID" value="QII46288.1"/>
    <property type="molecule type" value="Genomic_DNA"/>
</dbReference>
<evidence type="ECO:0000313" key="2">
    <source>
        <dbReference type="Proteomes" id="UP000502928"/>
    </source>
</evidence>
<sequence>MGLVIFKESVAGMILNTEEIKLPGFEMRVKKKEYQEIMRIQDSIEQQFERERKLKDSLISTLELSIVDLKDEIIGCNSEKVDSTTIAIDKKLNDLNQFNKMEKLNKSWIQSIKLPGQQ</sequence>
<evidence type="ECO:0000313" key="1">
    <source>
        <dbReference type="EMBL" id="QII46288.1"/>
    </source>
</evidence>
<dbReference type="RefSeq" id="WP_166249664.1">
    <property type="nucleotide sequence ID" value="NZ_CP049616.1"/>
</dbReference>
<dbReference type="AlphaFoldDB" id="A0A6G7J6U0"/>
<gene>
    <name evidence="1" type="ORF">GVT53_16900</name>
</gene>
<name>A0A6G7J6U0_9FLAO</name>
<reference evidence="1 2" key="1">
    <citation type="submission" date="2020-02" db="EMBL/GenBank/DDBJ databases">
        <title>Complete genome of Muricauda sp. 501str8.</title>
        <authorList>
            <person name="Dong B."/>
            <person name="Zhu S."/>
            <person name="Yang J."/>
            <person name="Chen J."/>
        </authorList>
    </citation>
    <scope>NUCLEOTIDE SEQUENCE [LARGE SCALE GENOMIC DNA]</scope>
    <source>
        <strain evidence="1 2">501str8</strain>
    </source>
</reference>
<proteinExistence type="predicted"/>
<dbReference type="Proteomes" id="UP000502928">
    <property type="component" value="Chromosome"/>
</dbReference>
<keyword evidence="2" id="KW-1185">Reference proteome</keyword>
<protein>
    <submittedName>
        <fullName evidence="1">Uncharacterized protein</fullName>
    </submittedName>
</protein>